<dbReference type="Gene3D" id="2.160.10.10">
    <property type="entry name" value="Hexapeptide repeat proteins"/>
    <property type="match status" value="1"/>
</dbReference>
<evidence type="ECO:0000313" key="5">
    <source>
        <dbReference type="EMBL" id="GFM32547.1"/>
    </source>
</evidence>
<evidence type="ECO:0008006" key="7">
    <source>
        <dbReference type="Google" id="ProtNLM"/>
    </source>
</evidence>
<evidence type="ECO:0000256" key="4">
    <source>
        <dbReference type="ARBA" id="ARBA00023315"/>
    </source>
</evidence>
<evidence type="ECO:0000256" key="3">
    <source>
        <dbReference type="ARBA" id="ARBA00022737"/>
    </source>
</evidence>
<dbReference type="GO" id="GO:0008374">
    <property type="term" value="F:O-acyltransferase activity"/>
    <property type="evidence" value="ECO:0007669"/>
    <property type="project" value="TreeGrafter"/>
</dbReference>
<comment type="caution">
    <text evidence="5">The sequence shown here is derived from an EMBL/GenBank/DDBJ whole genome shotgun (WGS) entry which is preliminary data.</text>
</comment>
<keyword evidence="2" id="KW-0808">Transferase</keyword>
<organism evidence="5 6">
    <name type="scientific">Desulfovibrio subterraneus</name>
    <dbReference type="NCBI Taxonomy" id="2718620"/>
    <lineage>
        <taxon>Bacteria</taxon>
        <taxon>Pseudomonadati</taxon>
        <taxon>Thermodesulfobacteriota</taxon>
        <taxon>Desulfovibrionia</taxon>
        <taxon>Desulfovibrionales</taxon>
        <taxon>Desulfovibrionaceae</taxon>
        <taxon>Desulfovibrio</taxon>
    </lineage>
</organism>
<keyword evidence="3" id="KW-0677">Repeat</keyword>
<evidence type="ECO:0000256" key="1">
    <source>
        <dbReference type="ARBA" id="ARBA00007274"/>
    </source>
</evidence>
<dbReference type="InterPro" id="IPR018357">
    <property type="entry name" value="Hexapep_transf_CS"/>
</dbReference>
<dbReference type="PROSITE" id="PS00101">
    <property type="entry name" value="HEXAPEP_TRANSFERASES"/>
    <property type="match status" value="1"/>
</dbReference>
<evidence type="ECO:0000313" key="6">
    <source>
        <dbReference type="Proteomes" id="UP000503840"/>
    </source>
</evidence>
<protein>
    <recommendedName>
        <fullName evidence="7">Acyltransferase</fullName>
    </recommendedName>
</protein>
<sequence>MPVNRSHAYAKGNIYGRPKPSFVSRLAGKLLRYIENARIAETWDAFDGRCVMGNDCFLGPNAWCTNLGRREDITLGNRVYLRGLLRCGGRGGHIEIGDEVYIGDDTIISSESRVTIGSLTLISHGVQIFDTIGHPVDPDERARDWRVVMGTDPGPRPAVSSAPIVIGPRVWVGFNSTIMRGVTVGEGAIVAAGSVVVNDVAPFTIVAGNPAKMVKAIPGRNGEEHE</sequence>
<reference evidence="5 6" key="1">
    <citation type="submission" date="2020-05" db="EMBL/GenBank/DDBJ databases">
        <title>Draft genome sequence of Desulfovibrio sp. strain HN2T.</title>
        <authorList>
            <person name="Ueno A."/>
            <person name="Tamazawa S."/>
            <person name="Tamamura S."/>
            <person name="Murakami T."/>
            <person name="Kiyama T."/>
            <person name="Inomata H."/>
            <person name="Amano Y."/>
            <person name="Miyakawa K."/>
            <person name="Tamaki H."/>
            <person name="Naganuma T."/>
            <person name="Kaneko K."/>
        </authorList>
    </citation>
    <scope>NUCLEOTIDE SEQUENCE [LARGE SCALE GENOMIC DNA]</scope>
    <source>
        <strain evidence="5 6">HN2</strain>
    </source>
</reference>
<keyword evidence="4" id="KW-0012">Acyltransferase</keyword>
<dbReference type="AlphaFoldDB" id="A0A7J0BFQ5"/>
<dbReference type="EMBL" id="BLVO01000012">
    <property type="protein sequence ID" value="GFM32547.1"/>
    <property type="molecule type" value="Genomic_DNA"/>
</dbReference>
<gene>
    <name evidence="5" type="ORF">DSM101010T_09120</name>
</gene>
<keyword evidence="6" id="KW-1185">Reference proteome</keyword>
<evidence type="ECO:0000256" key="2">
    <source>
        <dbReference type="ARBA" id="ARBA00022679"/>
    </source>
</evidence>
<accession>A0A7J0BFQ5</accession>
<dbReference type="InterPro" id="IPR001451">
    <property type="entry name" value="Hexapep"/>
</dbReference>
<comment type="similarity">
    <text evidence="1">Belongs to the transferase hexapeptide repeat family.</text>
</comment>
<name>A0A7J0BFQ5_9BACT</name>
<dbReference type="SUPFAM" id="SSF51161">
    <property type="entry name" value="Trimeric LpxA-like enzymes"/>
    <property type="match status" value="1"/>
</dbReference>
<proteinExistence type="inferred from homology"/>
<dbReference type="CDD" id="cd04647">
    <property type="entry name" value="LbH_MAT_like"/>
    <property type="match status" value="1"/>
</dbReference>
<dbReference type="Proteomes" id="UP000503840">
    <property type="component" value="Unassembled WGS sequence"/>
</dbReference>
<dbReference type="GO" id="GO:0005829">
    <property type="term" value="C:cytosol"/>
    <property type="evidence" value="ECO:0007669"/>
    <property type="project" value="TreeGrafter"/>
</dbReference>
<dbReference type="Pfam" id="PF00132">
    <property type="entry name" value="Hexapep"/>
    <property type="match status" value="1"/>
</dbReference>
<dbReference type="InterPro" id="IPR051159">
    <property type="entry name" value="Hexapeptide_acetyltransf"/>
</dbReference>
<dbReference type="PANTHER" id="PTHR23416">
    <property type="entry name" value="SIALIC ACID SYNTHASE-RELATED"/>
    <property type="match status" value="1"/>
</dbReference>
<dbReference type="RefSeq" id="WP_205245191.1">
    <property type="nucleotide sequence ID" value="NZ_BLVO01000012.1"/>
</dbReference>
<dbReference type="InterPro" id="IPR011004">
    <property type="entry name" value="Trimer_LpxA-like_sf"/>
</dbReference>
<dbReference type="PANTHER" id="PTHR23416:SF23">
    <property type="entry name" value="ACETYLTRANSFERASE C18B11.09C-RELATED"/>
    <property type="match status" value="1"/>
</dbReference>